<dbReference type="Proteomes" id="UP000188388">
    <property type="component" value="Unassembled WGS sequence"/>
</dbReference>
<dbReference type="InterPro" id="IPR053137">
    <property type="entry name" value="NLR-like"/>
</dbReference>
<dbReference type="Pfam" id="PF13424">
    <property type="entry name" value="TPR_12"/>
    <property type="match status" value="2"/>
</dbReference>
<name>A0A1R3V8C2_9HYPH</name>
<dbReference type="EMBL" id="FTPD01000019">
    <property type="protein sequence ID" value="SIT56158.1"/>
    <property type="molecule type" value="Genomic_DNA"/>
</dbReference>
<gene>
    <name evidence="3" type="ORF">BQ8794_260014</name>
</gene>
<organism evidence="3 4">
    <name type="scientific">Mesorhizobium prunaredense</name>
    <dbReference type="NCBI Taxonomy" id="1631249"/>
    <lineage>
        <taxon>Bacteria</taxon>
        <taxon>Pseudomonadati</taxon>
        <taxon>Pseudomonadota</taxon>
        <taxon>Alphaproteobacteria</taxon>
        <taxon>Hyphomicrobiales</taxon>
        <taxon>Phyllobacteriaceae</taxon>
        <taxon>Mesorhizobium</taxon>
    </lineage>
</organism>
<dbReference type="InterPro" id="IPR011990">
    <property type="entry name" value="TPR-like_helical_dom_sf"/>
</dbReference>
<dbReference type="InterPro" id="IPR019734">
    <property type="entry name" value="TPR_rpt"/>
</dbReference>
<feature type="domain" description="CHAT" evidence="2">
    <location>
        <begin position="841"/>
        <end position="1146"/>
    </location>
</feature>
<dbReference type="RefSeq" id="WP_077379162.1">
    <property type="nucleotide sequence ID" value="NZ_FTPD01000019.1"/>
</dbReference>
<dbReference type="Pfam" id="PF12770">
    <property type="entry name" value="CHAT"/>
    <property type="match status" value="1"/>
</dbReference>
<dbReference type="Gene3D" id="1.25.40.10">
    <property type="entry name" value="Tetratricopeptide repeat domain"/>
    <property type="match status" value="3"/>
</dbReference>
<dbReference type="SUPFAM" id="SSF48452">
    <property type="entry name" value="TPR-like"/>
    <property type="match status" value="3"/>
</dbReference>
<dbReference type="PANTHER" id="PTHR46082">
    <property type="entry name" value="ATP/GTP-BINDING PROTEIN-RELATED"/>
    <property type="match status" value="1"/>
</dbReference>
<feature type="chain" id="PRO_5012797230" description="CHAT domain-containing protein" evidence="1">
    <location>
        <begin position="23"/>
        <end position="1146"/>
    </location>
</feature>
<dbReference type="InterPro" id="IPR024983">
    <property type="entry name" value="CHAT_dom"/>
</dbReference>
<proteinExistence type="predicted"/>
<reference evidence="4" key="1">
    <citation type="submission" date="2017-01" db="EMBL/GenBank/DDBJ databases">
        <authorList>
            <person name="Brunel B."/>
        </authorList>
    </citation>
    <scope>NUCLEOTIDE SEQUENCE [LARGE SCALE GENOMIC DNA]</scope>
</reference>
<protein>
    <recommendedName>
        <fullName evidence="2">CHAT domain-containing protein</fullName>
    </recommendedName>
</protein>
<dbReference type="SMART" id="SM00028">
    <property type="entry name" value="TPR"/>
    <property type="match status" value="6"/>
</dbReference>
<dbReference type="PANTHER" id="PTHR46082:SF6">
    <property type="entry name" value="AAA+ ATPASE DOMAIN-CONTAINING PROTEIN-RELATED"/>
    <property type="match status" value="1"/>
</dbReference>
<evidence type="ECO:0000256" key="1">
    <source>
        <dbReference type="SAM" id="SignalP"/>
    </source>
</evidence>
<feature type="signal peptide" evidence="1">
    <location>
        <begin position="1"/>
        <end position="22"/>
    </location>
</feature>
<keyword evidence="1" id="KW-0732">Signal</keyword>
<evidence type="ECO:0000313" key="4">
    <source>
        <dbReference type="Proteomes" id="UP000188388"/>
    </source>
</evidence>
<evidence type="ECO:0000313" key="3">
    <source>
        <dbReference type="EMBL" id="SIT56158.1"/>
    </source>
</evidence>
<accession>A0A1R3V8C2</accession>
<dbReference type="STRING" id="1631249.BQ8794_260014"/>
<dbReference type="Pfam" id="PF13374">
    <property type="entry name" value="TPR_10"/>
    <property type="match status" value="2"/>
</dbReference>
<sequence>MSKLRRSIVVAISVLLASPVFAQQAIDAVIAQARQFTDRGEYRQSLAILDGLPGTAAMQRTDQRAAAVIRAEDLWGEGRFDEAAAPAQAALDASDGVSKGDLADTLLLIARIAVSREAPPAEALGRALQAAVEADGPDGLRALRVKDRVALVFSTSDPAQAEQTIRDVIAKADLLPGDPARDKLRFRNTLGITLLRQSKFEAAKDTLTAAYKGRLSLLSQTHPETLESEHNLGYALRRLGATQEADTVLEDVRRLRTQVLGADHPDTLVTRTLIVRQLIDKSQFDAALAEMRAITDILSARFGADNVRRIEAQTDMADVLFRVGRVSEAIDMAGQTYSLAVKALGEDKPSAMNIGHQYAGLLYQAGRYGEALQIYQRILRTSSALYGDSNIDTIATLHNIAAVLSDLGRNDDAIEAYRYIDDVLAKQLPDSHPSRLSVLNNLAQSLRNAGRYDEALEIITRVVLRRTEALGAENQLTLVSRSNQAAILAALGRYPEAIAAHRQIYAIRARVFGETHLDTLKSLHNLASTLAEAGQRVEARRLFEQVCALRTRYLGPNNVDTVISLRGLAGLLAEDGDLEGARTLYRRIVDAAEALRTNGGLPDTLRRSFFSTITPAYKSLAIVEARLGNFDAALRAAELSKARTLIETSSARGTARNALPESDRATLSDFEFRISVLDGRIPTVTDVALRADLEAQRNGLAASFAAFDAGLRSKHAFYREATAFRLADAKDATALVSDDDVLLDFVQSDTDLLLIWIDGKGRKGTAILAPYPNLSATLEAYRIALATPDGVSGLRYPPPGRPRRLLWKLNDGSYRLQADESGAIDGAKLVNDIEAIRLDLSSWFVTALPAEVRAARRWHVSPDGPLASIPIETLKADGAYLIETHDISSIQSISLMALSRDRLKRYAGLGRSQMLAVGDPVYSNEPLSEKAASGIDAAVRAASALPTGQITWSNLPGSAEELKKLASLFGLKAGDDLFSGNDASESNVRRLQHEGALQRYRYLIFSTHGYLDQRNPELSGIVLSQTNLTEGDDGYLRASELSAYDFRSDLVVISGCETGVGKWVSGEGILGLPFALFAGGNASTILTLWPVQDESTAQFVERFFRKLKDGATPSVALSETKREFILSDNPAQRLPLVWAPFVYYGD</sequence>
<keyword evidence="4" id="KW-1185">Reference proteome</keyword>
<dbReference type="AlphaFoldDB" id="A0A1R3V8C2"/>
<evidence type="ECO:0000259" key="2">
    <source>
        <dbReference type="Pfam" id="PF12770"/>
    </source>
</evidence>